<dbReference type="RefSeq" id="WP_072427739.1">
    <property type="nucleotide sequence ID" value="NZ_FPKR01000004.1"/>
</dbReference>
<name>A0A1K2HBX6_9NEIS</name>
<dbReference type="CDD" id="cd01949">
    <property type="entry name" value="GGDEF"/>
    <property type="match status" value="1"/>
</dbReference>
<evidence type="ECO:0000256" key="1">
    <source>
        <dbReference type="ARBA" id="ARBA00012528"/>
    </source>
</evidence>
<dbReference type="Proteomes" id="UP000186513">
    <property type="component" value="Unassembled WGS sequence"/>
</dbReference>
<proteinExistence type="predicted"/>
<dbReference type="PANTHER" id="PTHR45138">
    <property type="entry name" value="REGULATORY COMPONENTS OF SENSORY TRANSDUCTION SYSTEM"/>
    <property type="match status" value="1"/>
</dbReference>
<dbReference type="InterPro" id="IPR050469">
    <property type="entry name" value="Diguanylate_Cyclase"/>
</dbReference>
<comment type="catalytic activity">
    <reaction evidence="2">
        <text>2 GTP = 3',3'-c-di-GMP + 2 diphosphate</text>
        <dbReference type="Rhea" id="RHEA:24898"/>
        <dbReference type="ChEBI" id="CHEBI:33019"/>
        <dbReference type="ChEBI" id="CHEBI:37565"/>
        <dbReference type="ChEBI" id="CHEBI:58805"/>
        <dbReference type="EC" id="2.7.7.65"/>
    </reaction>
</comment>
<dbReference type="OrthoDB" id="9813903at2"/>
<keyword evidence="5" id="KW-1185">Reference proteome</keyword>
<dbReference type="FunFam" id="3.30.70.270:FF:000001">
    <property type="entry name" value="Diguanylate cyclase domain protein"/>
    <property type="match status" value="1"/>
</dbReference>
<dbReference type="EMBL" id="FPKR01000004">
    <property type="protein sequence ID" value="SFZ74312.1"/>
    <property type="molecule type" value="Genomic_DNA"/>
</dbReference>
<dbReference type="EC" id="2.7.7.65" evidence="1"/>
<reference evidence="4 5" key="1">
    <citation type="submission" date="2016-11" db="EMBL/GenBank/DDBJ databases">
        <authorList>
            <person name="Jaros S."/>
            <person name="Januszkiewicz K."/>
            <person name="Wedrychowicz H."/>
        </authorList>
    </citation>
    <scope>NUCLEOTIDE SEQUENCE [LARGE SCALE GENOMIC DNA]</scope>
    <source>
        <strain evidence="4 5">DSM 18899</strain>
    </source>
</reference>
<dbReference type="InterPro" id="IPR000160">
    <property type="entry name" value="GGDEF_dom"/>
</dbReference>
<dbReference type="InterPro" id="IPR043128">
    <property type="entry name" value="Rev_trsase/Diguanyl_cyclase"/>
</dbReference>
<dbReference type="PANTHER" id="PTHR45138:SF9">
    <property type="entry name" value="DIGUANYLATE CYCLASE DGCM-RELATED"/>
    <property type="match status" value="1"/>
</dbReference>
<dbReference type="GO" id="GO:0043709">
    <property type="term" value="P:cell adhesion involved in single-species biofilm formation"/>
    <property type="evidence" value="ECO:0007669"/>
    <property type="project" value="TreeGrafter"/>
</dbReference>
<gene>
    <name evidence="4" type="ORF">SAMN02745887_01206</name>
</gene>
<evidence type="ECO:0000256" key="2">
    <source>
        <dbReference type="ARBA" id="ARBA00034247"/>
    </source>
</evidence>
<feature type="domain" description="GGDEF" evidence="3">
    <location>
        <begin position="208"/>
        <end position="337"/>
    </location>
</feature>
<dbReference type="Pfam" id="PF00990">
    <property type="entry name" value="GGDEF"/>
    <property type="match status" value="1"/>
</dbReference>
<dbReference type="NCBIfam" id="TIGR00254">
    <property type="entry name" value="GGDEF"/>
    <property type="match status" value="1"/>
</dbReference>
<evidence type="ECO:0000313" key="4">
    <source>
        <dbReference type="EMBL" id="SFZ74312.1"/>
    </source>
</evidence>
<dbReference type="SMART" id="SM00267">
    <property type="entry name" value="GGDEF"/>
    <property type="match status" value="1"/>
</dbReference>
<dbReference type="Gene3D" id="3.30.70.270">
    <property type="match status" value="1"/>
</dbReference>
<sequence>MRPTQLPSLLDRLASLTAIRDTELLEHSLLRTLLPMLGVATCQLYRVNERHEFLRAIRFEREISAQGEDSARITENIERVLHQVDVPEDIQLLIDVVRQNQQPTFQSLGQAVCNVFPLLGGVGINGYLVFESRRPLAQSEETLVRGILSVYRNYAALLEESQRDKLTGLLNRHSLDQNVDKLLTSIVADQLSHNQPDQAQDSAASPRQYYWLGIVDIDHFKQINDNFGHVIGDEVLLLVARLMQRSLRSSDLLYRYGGEEFIVITASSERAAAGEQFERLRHAVGKHRFPQVGQVTVSGGYAQLDGHFSAHEIISRADQALYQAKRAGRNRIFSYAELIEAGVLKEASYGSVELF</sequence>
<organism evidence="4 5">
    <name type="scientific">Chitinimonas taiwanensis DSM 18899</name>
    <dbReference type="NCBI Taxonomy" id="1121279"/>
    <lineage>
        <taxon>Bacteria</taxon>
        <taxon>Pseudomonadati</taxon>
        <taxon>Pseudomonadota</taxon>
        <taxon>Betaproteobacteria</taxon>
        <taxon>Neisseriales</taxon>
        <taxon>Chitinibacteraceae</taxon>
        <taxon>Chitinimonas</taxon>
    </lineage>
</organism>
<dbReference type="AlphaFoldDB" id="A0A1K2HBX6"/>
<evidence type="ECO:0000259" key="3">
    <source>
        <dbReference type="PROSITE" id="PS50887"/>
    </source>
</evidence>
<dbReference type="STRING" id="1121279.SAMN02745887_01206"/>
<accession>A0A1K2HBX6</accession>
<dbReference type="GO" id="GO:0005886">
    <property type="term" value="C:plasma membrane"/>
    <property type="evidence" value="ECO:0007669"/>
    <property type="project" value="TreeGrafter"/>
</dbReference>
<dbReference type="GO" id="GO:0052621">
    <property type="term" value="F:diguanylate cyclase activity"/>
    <property type="evidence" value="ECO:0007669"/>
    <property type="project" value="UniProtKB-EC"/>
</dbReference>
<dbReference type="PROSITE" id="PS50887">
    <property type="entry name" value="GGDEF"/>
    <property type="match status" value="1"/>
</dbReference>
<dbReference type="InterPro" id="IPR029787">
    <property type="entry name" value="Nucleotide_cyclase"/>
</dbReference>
<evidence type="ECO:0000313" key="5">
    <source>
        <dbReference type="Proteomes" id="UP000186513"/>
    </source>
</evidence>
<protein>
    <recommendedName>
        <fullName evidence="1">diguanylate cyclase</fullName>
        <ecNumber evidence="1">2.7.7.65</ecNumber>
    </recommendedName>
</protein>
<dbReference type="GO" id="GO:1902201">
    <property type="term" value="P:negative regulation of bacterial-type flagellum-dependent cell motility"/>
    <property type="evidence" value="ECO:0007669"/>
    <property type="project" value="TreeGrafter"/>
</dbReference>
<dbReference type="SUPFAM" id="SSF55073">
    <property type="entry name" value="Nucleotide cyclase"/>
    <property type="match status" value="1"/>
</dbReference>